<dbReference type="GO" id="GO:0042802">
    <property type="term" value="F:identical protein binding"/>
    <property type="evidence" value="ECO:0007669"/>
    <property type="project" value="UniProtKB-ARBA"/>
</dbReference>
<dbReference type="EMBL" id="JALD01000038">
    <property type="protein sequence ID" value="EUD11708.1"/>
    <property type="molecule type" value="Genomic_DNA"/>
</dbReference>
<evidence type="ECO:0000256" key="5">
    <source>
        <dbReference type="ARBA" id="ARBA00023186"/>
    </source>
</evidence>
<dbReference type="Proteomes" id="UP000022311">
    <property type="component" value="Unassembled WGS sequence"/>
</dbReference>
<evidence type="ECO:0000313" key="7">
    <source>
        <dbReference type="Proteomes" id="UP000022311"/>
    </source>
</evidence>
<reference evidence="6 7" key="1">
    <citation type="submission" date="2014-01" db="EMBL/GenBank/DDBJ databases">
        <authorList>
            <person name="Durkin A.S."/>
            <person name="McCorrison J."/>
            <person name="Torralba M."/>
            <person name="Gillis M."/>
            <person name="Haft D.H."/>
            <person name="Methe B."/>
            <person name="Sutton G."/>
            <person name="Nelson K.E."/>
        </authorList>
    </citation>
    <scope>NUCLEOTIDE SEQUENCE [LARGE SCALE GENOMIC DNA]</scope>
    <source>
        <strain evidence="6 7">205/92</strain>
    </source>
</reference>
<evidence type="ECO:0000313" key="6">
    <source>
        <dbReference type="EMBL" id="EUD11708.1"/>
    </source>
</evidence>
<protein>
    <submittedName>
        <fullName evidence="6">Type III secretion low calcium response chaperone LcrH/SycD</fullName>
    </submittedName>
</protein>
<dbReference type="AlphaFoldDB" id="A0AAV3M7B2"/>
<dbReference type="PIRSF" id="PIRSF003165">
    <property type="entry name" value="Chaperone_SicA"/>
    <property type="match status" value="1"/>
</dbReference>
<evidence type="ECO:0000256" key="4">
    <source>
        <dbReference type="ARBA" id="ARBA00023026"/>
    </source>
</evidence>
<dbReference type="InterPro" id="IPR011716">
    <property type="entry name" value="TPR-3"/>
</dbReference>
<sequence length="166" mass="19141">MSVDKSVNDEERVIEMLWDAISNGATLKDVHGIPENMMEGLYAHAYDFYNKGRLDEAETFFRFLCLYDFYNPDYTMGLAAVCQLKKQYQKACDLYAVAFALLKNDYRPVFFTGQCQLMMSKAAKAKQCFELVYERSEDESLKSKAFIYLETLKAVADNSSNKTKEE</sequence>
<dbReference type="InterPro" id="IPR016379">
    <property type="entry name" value="T3SS_Ca_resp_chp_LcrH/SycD_sub"/>
</dbReference>
<dbReference type="PRINTS" id="PR01595">
    <property type="entry name" value="SYCDCHAPRONE"/>
</dbReference>
<dbReference type="GO" id="GO:0005737">
    <property type="term" value="C:cytoplasm"/>
    <property type="evidence" value="ECO:0007669"/>
    <property type="project" value="UniProtKB-SubCell"/>
</dbReference>
<dbReference type="FunFam" id="1.25.40.10:FF:000100">
    <property type="entry name" value="Type III secretion system translocator chaperone SicA"/>
    <property type="match status" value="1"/>
</dbReference>
<keyword evidence="3" id="KW-0963">Cytoplasm</keyword>
<dbReference type="InterPro" id="IPR011990">
    <property type="entry name" value="TPR-like_helical_dom_sf"/>
</dbReference>
<dbReference type="Pfam" id="PF07720">
    <property type="entry name" value="TPR_3"/>
    <property type="match status" value="2"/>
</dbReference>
<keyword evidence="5" id="KW-0143">Chaperone</keyword>
<dbReference type="SUPFAM" id="SSF48452">
    <property type="entry name" value="TPR-like"/>
    <property type="match status" value="1"/>
</dbReference>
<accession>A0AAV3M7B2</accession>
<comment type="subcellular location">
    <subcellularLocation>
        <location evidence="1">Cytoplasm</location>
    </subcellularLocation>
</comment>
<dbReference type="NCBIfam" id="NF011859">
    <property type="entry name" value="PRK15331.1"/>
    <property type="match status" value="1"/>
</dbReference>
<evidence type="ECO:0000256" key="2">
    <source>
        <dbReference type="ARBA" id="ARBA00010244"/>
    </source>
</evidence>
<comment type="similarity">
    <text evidence="2">Belongs to the LcrH/SycD chaperone family.</text>
</comment>
<keyword evidence="4" id="KW-0843">Virulence</keyword>
<dbReference type="NCBIfam" id="TIGR02552">
    <property type="entry name" value="LcrH_SycD"/>
    <property type="match status" value="1"/>
</dbReference>
<comment type="caution">
    <text evidence="6">The sequence shown here is derived from an EMBL/GenBank/DDBJ whole genome shotgun (WGS) entry which is preliminary data.</text>
</comment>
<dbReference type="InterPro" id="IPR005415">
    <property type="entry name" value="T3SS_Ca_resp_chp_LcrH/SycD"/>
</dbReference>
<name>A0AAV3M7B2_9GAMM</name>
<dbReference type="Gene3D" id="1.25.40.10">
    <property type="entry name" value="Tetratricopeptide repeat domain"/>
    <property type="match status" value="1"/>
</dbReference>
<organism evidence="6 7">
    <name type="scientific">Providencia alcalifaciens 205/92</name>
    <dbReference type="NCBI Taxonomy" id="1256988"/>
    <lineage>
        <taxon>Bacteria</taxon>
        <taxon>Pseudomonadati</taxon>
        <taxon>Pseudomonadota</taxon>
        <taxon>Gammaproteobacteria</taxon>
        <taxon>Enterobacterales</taxon>
        <taxon>Morganellaceae</taxon>
        <taxon>Providencia</taxon>
    </lineage>
</organism>
<gene>
    <name evidence="6" type="ORF">HMPREF1563_0263</name>
</gene>
<proteinExistence type="inferred from homology"/>
<evidence type="ECO:0000256" key="3">
    <source>
        <dbReference type="ARBA" id="ARBA00022490"/>
    </source>
</evidence>
<dbReference type="RefSeq" id="WP_036954233.1">
    <property type="nucleotide sequence ID" value="NZ_JALD01000038.1"/>
</dbReference>
<evidence type="ECO:0000256" key="1">
    <source>
        <dbReference type="ARBA" id="ARBA00004496"/>
    </source>
</evidence>